<comment type="caution">
    <text evidence="1">The sequence shown here is derived from an EMBL/GenBank/DDBJ whole genome shotgun (WGS) entry which is preliminary data.</text>
</comment>
<proteinExistence type="predicted"/>
<evidence type="ECO:0000313" key="1">
    <source>
        <dbReference type="EMBL" id="KAG8066008.1"/>
    </source>
</evidence>
<gene>
    <name evidence="1" type="ORF">GUJ93_ZPchr0004g40339</name>
</gene>
<protein>
    <submittedName>
        <fullName evidence="1">Uncharacterized protein</fullName>
    </submittedName>
</protein>
<reference evidence="1" key="1">
    <citation type="journal article" date="2021" name="bioRxiv">
        <title>Whole Genome Assembly and Annotation of Northern Wild Rice, Zizania palustris L., Supports a Whole Genome Duplication in the Zizania Genus.</title>
        <authorList>
            <person name="Haas M."/>
            <person name="Kono T."/>
            <person name="Macchietto M."/>
            <person name="Millas R."/>
            <person name="McGilp L."/>
            <person name="Shao M."/>
            <person name="Duquette J."/>
            <person name="Hirsch C.N."/>
            <person name="Kimball J."/>
        </authorList>
    </citation>
    <scope>NUCLEOTIDE SEQUENCE</scope>
    <source>
        <tissue evidence="1">Fresh leaf tissue</tissue>
    </source>
</reference>
<dbReference type="Proteomes" id="UP000729402">
    <property type="component" value="Unassembled WGS sequence"/>
</dbReference>
<accession>A0A8J5SNM1</accession>
<sequence>MVKLLFCYGASANIRTNGEDVIEGLLPLHVAVENATMHKYMEDHWADGDPIVNLIFQLCLPEMKMFLDTID</sequence>
<reference evidence="1" key="2">
    <citation type="submission" date="2021-02" db="EMBL/GenBank/DDBJ databases">
        <authorList>
            <person name="Kimball J.A."/>
            <person name="Haas M.W."/>
            <person name="Macchietto M."/>
            <person name="Kono T."/>
            <person name="Duquette J."/>
            <person name="Shao M."/>
        </authorList>
    </citation>
    <scope>NUCLEOTIDE SEQUENCE</scope>
    <source>
        <tissue evidence="1">Fresh leaf tissue</tissue>
    </source>
</reference>
<name>A0A8J5SNM1_ZIZPA</name>
<dbReference type="EMBL" id="JAAALK010000285">
    <property type="protein sequence ID" value="KAG8066008.1"/>
    <property type="molecule type" value="Genomic_DNA"/>
</dbReference>
<dbReference type="AlphaFoldDB" id="A0A8J5SNM1"/>
<keyword evidence="2" id="KW-1185">Reference proteome</keyword>
<dbReference type="OrthoDB" id="674779at2759"/>
<evidence type="ECO:0000313" key="2">
    <source>
        <dbReference type="Proteomes" id="UP000729402"/>
    </source>
</evidence>
<organism evidence="1 2">
    <name type="scientific">Zizania palustris</name>
    <name type="common">Northern wild rice</name>
    <dbReference type="NCBI Taxonomy" id="103762"/>
    <lineage>
        <taxon>Eukaryota</taxon>
        <taxon>Viridiplantae</taxon>
        <taxon>Streptophyta</taxon>
        <taxon>Embryophyta</taxon>
        <taxon>Tracheophyta</taxon>
        <taxon>Spermatophyta</taxon>
        <taxon>Magnoliopsida</taxon>
        <taxon>Liliopsida</taxon>
        <taxon>Poales</taxon>
        <taxon>Poaceae</taxon>
        <taxon>BOP clade</taxon>
        <taxon>Oryzoideae</taxon>
        <taxon>Oryzeae</taxon>
        <taxon>Zizaniinae</taxon>
        <taxon>Zizania</taxon>
    </lineage>
</organism>